<dbReference type="InterPro" id="IPR011011">
    <property type="entry name" value="Znf_FYVE_PHD"/>
</dbReference>
<dbReference type="GO" id="GO:0098978">
    <property type="term" value="C:glutamatergic synapse"/>
    <property type="evidence" value="ECO:0007669"/>
    <property type="project" value="TreeGrafter"/>
</dbReference>
<dbReference type="InterPro" id="IPR008899">
    <property type="entry name" value="Znf_piccolo"/>
</dbReference>
<evidence type="ECO:0000313" key="11">
    <source>
        <dbReference type="Proteomes" id="UP000261520"/>
    </source>
</evidence>
<feature type="compositionally biased region" description="Polar residues" evidence="8">
    <location>
        <begin position="1"/>
        <end position="14"/>
    </location>
</feature>
<evidence type="ECO:0000256" key="4">
    <source>
        <dbReference type="ARBA" id="ARBA00022833"/>
    </source>
</evidence>
<evidence type="ECO:0000256" key="2">
    <source>
        <dbReference type="ARBA" id="ARBA00022737"/>
    </source>
</evidence>
<dbReference type="GO" id="GO:0035418">
    <property type="term" value="P:protein localization to synapse"/>
    <property type="evidence" value="ECO:0007669"/>
    <property type="project" value="TreeGrafter"/>
</dbReference>
<dbReference type="Ensembl" id="ENSPMGT00000030890.1">
    <property type="protein sequence ID" value="ENSPMGP00000029018.1"/>
    <property type="gene ID" value="ENSPMGG00000023358.1"/>
</dbReference>
<dbReference type="PANTHER" id="PTHR14113">
    <property type="entry name" value="PICCOLO/BASSOON"/>
    <property type="match status" value="1"/>
</dbReference>
<accession>A0A3B4BGN3</accession>
<dbReference type="GO" id="GO:0098982">
    <property type="term" value="C:GABA-ergic synapse"/>
    <property type="evidence" value="ECO:0007669"/>
    <property type="project" value="TreeGrafter"/>
</dbReference>
<keyword evidence="5" id="KW-0770">Synapse</keyword>
<feature type="compositionally biased region" description="Basic and acidic residues" evidence="8">
    <location>
        <begin position="279"/>
        <end position="294"/>
    </location>
</feature>
<evidence type="ECO:0000256" key="1">
    <source>
        <dbReference type="ARBA" id="ARBA00022723"/>
    </source>
</evidence>
<feature type="compositionally biased region" description="Pro residues" evidence="8">
    <location>
        <begin position="127"/>
        <end position="137"/>
    </location>
</feature>
<reference evidence="10" key="1">
    <citation type="submission" date="2025-08" db="UniProtKB">
        <authorList>
            <consortium name="Ensembl"/>
        </authorList>
    </citation>
    <scope>IDENTIFICATION</scope>
</reference>
<keyword evidence="1" id="KW-0479">Metal-binding</keyword>
<name>A0A3B4BGN3_9GOBI</name>
<feature type="region of interest" description="Disordered" evidence="8">
    <location>
        <begin position="372"/>
        <end position="437"/>
    </location>
</feature>
<keyword evidence="2" id="KW-0677">Repeat</keyword>
<dbReference type="GO" id="GO:0048788">
    <property type="term" value="C:cytoskeleton of presynaptic active zone"/>
    <property type="evidence" value="ECO:0007669"/>
    <property type="project" value="TreeGrafter"/>
</dbReference>
<dbReference type="InterPro" id="IPR052098">
    <property type="entry name" value="Presynaptic_Scaffold_Bsn/Pclo"/>
</dbReference>
<dbReference type="InterPro" id="IPR013083">
    <property type="entry name" value="Znf_RING/FYVE/PHD"/>
</dbReference>
<keyword evidence="11" id="KW-1185">Reference proteome</keyword>
<dbReference type="AlphaFoldDB" id="A0A3B4BGN3"/>
<evidence type="ECO:0000256" key="3">
    <source>
        <dbReference type="ARBA" id="ARBA00022771"/>
    </source>
</evidence>
<dbReference type="GO" id="GO:0030424">
    <property type="term" value="C:axon"/>
    <property type="evidence" value="ECO:0007669"/>
    <property type="project" value="TreeGrafter"/>
</dbReference>
<organism evidence="10 11">
    <name type="scientific">Periophthalmus magnuspinnatus</name>
    <dbReference type="NCBI Taxonomy" id="409849"/>
    <lineage>
        <taxon>Eukaryota</taxon>
        <taxon>Metazoa</taxon>
        <taxon>Chordata</taxon>
        <taxon>Craniata</taxon>
        <taxon>Vertebrata</taxon>
        <taxon>Euteleostomi</taxon>
        <taxon>Actinopterygii</taxon>
        <taxon>Neopterygii</taxon>
        <taxon>Teleostei</taxon>
        <taxon>Neoteleostei</taxon>
        <taxon>Acanthomorphata</taxon>
        <taxon>Gobiaria</taxon>
        <taxon>Gobiiformes</taxon>
        <taxon>Gobioidei</taxon>
        <taxon>Gobiidae</taxon>
        <taxon>Oxudercinae</taxon>
        <taxon>Periophthalmus</taxon>
    </lineage>
</organism>
<evidence type="ECO:0000256" key="7">
    <source>
        <dbReference type="ARBA" id="ARBA00034101"/>
    </source>
</evidence>
<dbReference type="GO" id="GO:0098882">
    <property type="term" value="F:structural constituent of presynaptic active zone"/>
    <property type="evidence" value="ECO:0007669"/>
    <property type="project" value="TreeGrafter"/>
</dbReference>
<dbReference type="GO" id="GO:1904071">
    <property type="term" value="P:presynaptic active zone assembly"/>
    <property type="evidence" value="ECO:0007669"/>
    <property type="project" value="TreeGrafter"/>
</dbReference>
<feature type="compositionally biased region" description="Polar residues" evidence="8">
    <location>
        <begin position="307"/>
        <end position="327"/>
    </location>
</feature>
<feature type="region of interest" description="Disordered" evidence="8">
    <location>
        <begin position="1"/>
        <end position="106"/>
    </location>
</feature>
<reference evidence="10" key="2">
    <citation type="submission" date="2025-09" db="UniProtKB">
        <authorList>
            <consortium name="Ensembl"/>
        </authorList>
    </citation>
    <scope>IDENTIFICATION</scope>
</reference>
<feature type="region of interest" description="Disordered" evidence="8">
    <location>
        <begin position="255"/>
        <end position="356"/>
    </location>
</feature>
<proteinExistence type="predicted"/>
<comment type="subcellular location">
    <subcellularLocation>
        <location evidence="7">Presynaptic active zone</location>
    </subcellularLocation>
</comment>
<feature type="compositionally biased region" description="Basic and acidic residues" evidence="8">
    <location>
        <begin position="138"/>
        <end position="159"/>
    </location>
</feature>
<feature type="region of interest" description="Disordered" evidence="8">
    <location>
        <begin position="121"/>
        <end position="185"/>
    </location>
</feature>
<dbReference type="Pfam" id="PF05715">
    <property type="entry name" value="zf-piccolo"/>
    <property type="match status" value="2"/>
</dbReference>
<dbReference type="Proteomes" id="UP000261520">
    <property type="component" value="Unplaced"/>
</dbReference>
<feature type="compositionally biased region" description="Basic and acidic residues" evidence="8">
    <location>
        <begin position="259"/>
        <end position="269"/>
    </location>
</feature>
<sequence length="492" mass="51993">MSPSKAPTGGQKTDTAPEKVTAQPMPLKKTPEPQLQDKVSGPAEKKEVLGQKDPQAKPQKTPDQGARSPRRQSKEQESGGFFGFGAPKALPESGKPEESVGKNVFGFGSSIFSSASTLITSATSTPPVSPKLSPKPSPAKEAKSPVSQKTEEQKKEEAKMISAEQTKVDKGVPQPTKTAAVSVGPAVKPGQSTCPLCKVQLNINTKDTPNYSNCTECKSTVCKQCGFNPSPNDLTGKEWLCLNCQTKRALSMAETANKLPEKTQKKDPTTADANQKKPLPIEEKDRIDTTKAKQEGPVPAQKKPQETVKTPDQTRRPSNASVKSQPDSGGFFGLGGKAQPDTTKPSDSVSGKMFGFGSSLFSSASTLISSAVQDQPLTTPPTSPKMSTAKDVKTPTIQKAASEKKSEQPQQTKTSPVTQAKAEKASSVPPKKTVSQGAVKLEEATCPLCKAQLNIGSKDAPNYSSCTECKSTVCNQCGFSPMPSSSEVSSGY</sequence>
<keyword evidence="4" id="KW-0862">Zinc</keyword>
<evidence type="ECO:0000256" key="5">
    <source>
        <dbReference type="ARBA" id="ARBA00023018"/>
    </source>
</evidence>
<feature type="domain" description="Zinc finger piccolo-type" evidence="9">
    <location>
        <begin position="445"/>
        <end position="488"/>
    </location>
</feature>
<feature type="compositionally biased region" description="Polar residues" evidence="8">
    <location>
        <begin position="408"/>
        <end position="418"/>
    </location>
</feature>
<dbReference type="SUPFAM" id="SSF57903">
    <property type="entry name" value="FYVE/PHD zinc finger"/>
    <property type="match status" value="2"/>
</dbReference>
<keyword evidence="3" id="KW-0863">Zinc-finger</keyword>
<dbReference type="GO" id="GO:0008270">
    <property type="term" value="F:zinc ion binding"/>
    <property type="evidence" value="ECO:0007669"/>
    <property type="project" value="UniProtKB-KW"/>
</dbReference>
<protein>
    <recommendedName>
        <fullName evidence="9">Zinc finger piccolo-type domain-containing protein</fullName>
    </recommendedName>
</protein>
<dbReference type="Gene3D" id="3.30.40.10">
    <property type="entry name" value="Zinc/RING finger domain, C3HC4 (zinc finger)"/>
    <property type="match status" value="2"/>
</dbReference>
<evidence type="ECO:0000256" key="6">
    <source>
        <dbReference type="ARBA" id="ARBA00023273"/>
    </source>
</evidence>
<feature type="compositionally biased region" description="Polar residues" evidence="8">
    <location>
        <begin position="340"/>
        <end position="349"/>
    </location>
</feature>
<keyword evidence="6" id="KW-0966">Cell projection</keyword>
<evidence type="ECO:0000256" key="8">
    <source>
        <dbReference type="SAM" id="MobiDB-lite"/>
    </source>
</evidence>
<evidence type="ECO:0000259" key="9">
    <source>
        <dbReference type="Pfam" id="PF05715"/>
    </source>
</evidence>
<feature type="domain" description="Zinc finger piccolo-type" evidence="9">
    <location>
        <begin position="193"/>
        <end position="250"/>
    </location>
</feature>
<dbReference type="STRING" id="409849.ENSPMGP00000029018"/>
<dbReference type="PANTHER" id="PTHR14113:SF13">
    <property type="match status" value="1"/>
</dbReference>
<evidence type="ECO:0000313" key="10">
    <source>
        <dbReference type="Ensembl" id="ENSPMGP00000029018.1"/>
    </source>
</evidence>